<organism evidence="5 6">
    <name type="scientific">Streptomyces chlorus</name>
    <dbReference type="NCBI Taxonomy" id="887452"/>
    <lineage>
        <taxon>Bacteria</taxon>
        <taxon>Bacillati</taxon>
        <taxon>Actinomycetota</taxon>
        <taxon>Actinomycetes</taxon>
        <taxon>Kitasatosporales</taxon>
        <taxon>Streptomycetaceae</taxon>
        <taxon>Streptomyces</taxon>
    </lineage>
</organism>
<evidence type="ECO:0000256" key="1">
    <source>
        <dbReference type="ARBA" id="ARBA00023125"/>
    </source>
</evidence>
<keyword evidence="6" id="KW-1185">Reference proteome</keyword>
<dbReference type="InterPro" id="IPR010998">
    <property type="entry name" value="Integrase_recombinase_N"/>
</dbReference>
<gene>
    <name evidence="5" type="ORF">ACFPZI_37155</name>
</gene>
<evidence type="ECO:0000313" key="5">
    <source>
        <dbReference type="EMBL" id="MFC5857181.1"/>
    </source>
</evidence>
<proteinExistence type="predicted"/>
<dbReference type="Proteomes" id="UP001596180">
    <property type="component" value="Unassembled WGS sequence"/>
</dbReference>
<dbReference type="RefSeq" id="WP_381371580.1">
    <property type="nucleotide sequence ID" value="NZ_JBHSOA010000166.1"/>
</dbReference>
<dbReference type="PROSITE" id="PS51900">
    <property type="entry name" value="CB"/>
    <property type="match status" value="1"/>
</dbReference>
<keyword evidence="1 3" id="KW-0238">DNA-binding</keyword>
<accession>A0ABW1E9K4</accession>
<feature type="domain" description="Core-binding (CB)" evidence="4">
    <location>
        <begin position="48"/>
        <end position="135"/>
    </location>
</feature>
<protein>
    <submittedName>
        <fullName evidence="5">Site-specific integrase</fullName>
    </submittedName>
</protein>
<dbReference type="InterPro" id="IPR013762">
    <property type="entry name" value="Integrase-like_cat_sf"/>
</dbReference>
<reference evidence="6" key="1">
    <citation type="journal article" date="2019" name="Int. J. Syst. Evol. Microbiol.">
        <title>The Global Catalogue of Microorganisms (GCM) 10K type strain sequencing project: providing services to taxonomists for standard genome sequencing and annotation.</title>
        <authorList>
            <consortium name="The Broad Institute Genomics Platform"/>
            <consortium name="The Broad Institute Genome Sequencing Center for Infectious Disease"/>
            <person name="Wu L."/>
            <person name="Ma J."/>
        </authorList>
    </citation>
    <scope>NUCLEOTIDE SEQUENCE [LARGE SCALE GENOMIC DNA]</scope>
    <source>
        <strain evidence="6">JCM 10411</strain>
    </source>
</reference>
<evidence type="ECO:0000256" key="3">
    <source>
        <dbReference type="PROSITE-ProRule" id="PRU01248"/>
    </source>
</evidence>
<evidence type="ECO:0000313" key="6">
    <source>
        <dbReference type="Proteomes" id="UP001596180"/>
    </source>
</evidence>
<dbReference type="SUPFAM" id="SSF56349">
    <property type="entry name" value="DNA breaking-rejoining enzymes"/>
    <property type="match status" value="1"/>
</dbReference>
<dbReference type="Gene3D" id="1.10.150.130">
    <property type="match status" value="1"/>
</dbReference>
<dbReference type="Gene3D" id="1.10.443.10">
    <property type="entry name" value="Intergrase catalytic core"/>
    <property type="match status" value="1"/>
</dbReference>
<keyword evidence="2" id="KW-0233">DNA recombination</keyword>
<dbReference type="InterPro" id="IPR011010">
    <property type="entry name" value="DNA_brk_join_enz"/>
</dbReference>
<name>A0ABW1E9K4_9ACTN</name>
<dbReference type="Pfam" id="PF02899">
    <property type="entry name" value="Phage_int_SAM_1"/>
    <property type="match status" value="1"/>
</dbReference>
<comment type="caution">
    <text evidence="5">The sequence shown here is derived from an EMBL/GenBank/DDBJ whole genome shotgun (WGS) entry which is preliminary data.</text>
</comment>
<dbReference type="InterPro" id="IPR044068">
    <property type="entry name" value="CB"/>
</dbReference>
<evidence type="ECO:0000256" key="2">
    <source>
        <dbReference type="ARBA" id="ARBA00023172"/>
    </source>
</evidence>
<dbReference type="InterPro" id="IPR004107">
    <property type="entry name" value="Integrase_SAM-like_N"/>
</dbReference>
<evidence type="ECO:0000259" key="4">
    <source>
        <dbReference type="PROSITE" id="PS51900"/>
    </source>
</evidence>
<sequence>MDYFFVSYEKVRRYYEAPPKVDLDALAYVQRPGAVKEGTPFFLGPDMRPLEPLCSFFLELSKTLEAKSMQDYAYDAMDLVEFLGEMDPPTDLLSATEDDLLAYREDCTELRESPDMPATWQRRRATINNFYHWAVHSAKLLDEPPYYRRANGRDVLSWGATSELDVRHLTFRQWRLFKQVGLRGLLPDDRVDRAFRGQSPLRNSAAGELAITTGTRLREFSCLLDIEVPAPRRDGSPAEVPLQAIAKYGLPRTVMVQDATLREIDMYRRTERAAMVRASAKALARRREELFVVTDIDLRRRKLKGILDGRRRTLRIEAIPAGIRRRAVFESDRGLEPMALFVGRGGRMPTKQRWEQVFSEAHRRTLRIAEEYECDVVMPEQLKIHDTRHTFAIYMLQSLTQLILREEAARLREGGHDAFLVDHISRNPLLVLQQLLGHRRPKSTMRYLRYLRDTNALVNKAIAEWNDQDKSYVDYASAVAEREVA</sequence>
<dbReference type="EMBL" id="JBHSOA010000166">
    <property type="protein sequence ID" value="MFC5857181.1"/>
    <property type="molecule type" value="Genomic_DNA"/>
</dbReference>